<dbReference type="InterPro" id="IPR027417">
    <property type="entry name" value="P-loop_NTPase"/>
</dbReference>
<dbReference type="SUPFAM" id="SSF52540">
    <property type="entry name" value="P-loop containing nucleoside triphosphate hydrolases"/>
    <property type="match status" value="1"/>
</dbReference>
<reference evidence="3" key="1">
    <citation type="submission" date="2016-11" db="EMBL/GenBank/DDBJ databases">
        <authorList>
            <person name="Shukria A."/>
            <person name="Stevens D.C."/>
        </authorList>
    </citation>
    <scope>NUCLEOTIDE SEQUENCE [LARGE SCALE GENOMIC DNA]</scope>
    <source>
        <strain evidence="3">Cbfe23</strain>
    </source>
</reference>
<gene>
    <name evidence="2" type="ORF">BON30_46205</name>
</gene>
<organism evidence="2 3">
    <name type="scientific">Cystobacter ferrugineus</name>
    <dbReference type="NCBI Taxonomy" id="83449"/>
    <lineage>
        <taxon>Bacteria</taxon>
        <taxon>Pseudomonadati</taxon>
        <taxon>Myxococcota</taxon>
        <taxon>Myxococcia</taxon>
        <taxon>Myxococcales</taxon>
        <taxon>Cystobacterineae</taxon>
        <taxon>Archangiaceae</taxon>
        <taxon>Cystobacter</taxon>
    </lineage>
</organism>
<dbReference type="OrthoDB" id="9781481at2"/>
<accession>A0A1L9AVH7</accession>
<proteinExistence type="predicted"/>
<evidence type="ECO:0000313" key="3">
    <source>
        <dbReference type="Proteomes" id="UP000182229"/>
    </source>
</evidence>
<dbReference type="EMBL" id="MPIN01000025">
    <property type="protein sequence ID" value="OJH33923.1"/>
    <property type="molecule type" value="Genomic_DNA"/>
</dbReference>
<evidence type="ECO:0000313" key="2">
    <source>
        <dbReference type="EMBL" id="OJH33923.1"/>
    </source>
</evidence>
<dbReference type="Gene3D" id="3.40.50.300">
    <property type="entry name" value="P-loop containing nucleotide triphosphate hydrolases"/>
    <property type="match status" value="1"/>
</dbReference>
<dbReference type="CDD" id="cd00009">
    <property type="entry name" value="AAA"/>
    <property type="match status" value="1"/>
</dbReference>
<keyword evidence="3" id="KW-1185">Reference proteome</keyword>
<evidence type="ECO:0000256" key="1">
    <source>
        <dbReference type="SAM" id="MobiDB-lite"/>
    </source>
</evidence>
<dbReference type="AlphaFoldDB" id="A0A1L9AVH7"/>
<name>A0A1L9AVH7_9BACT</name>
<sequence>MSRLLLLQGISGTGKTSLPLAFSQAVGADKHGYEVVEVQAGWRDRQDLLGYFNAFHRHYYATNFLQALYRAGTPAFADRPFLIILDEINLSRVEQYFADFLSALEQPENKRRLTLLNDPATEPPRLMVEGRHLPIPPNVWFVGTANHDETTTEFADKTYDRAHIMEMPRRDPKRDSFAVKERPPREPLSYQGLVQAFDAARRDKAAEVEKVRTWLQARDGVAGFLDKRFRLGWGNRLERDAERFVPVVMAAGGTMRASQGASGAPGGIGEELEGIRWPTRALVEPHRAGTPGQAGRGARLMRFRSRISGRDVAAPSAPVVTDLFDVQVRPNAPVTRLVPGGVEGLEELPFLGHWPEAIDLHAIERLTAPLLDGALWMTWVETLPLVPQIDEKAQLHPLEKEALKQLAHLQHVCHRPRLHLRVEEERLPVSQARRTPARAAAALVSHPEDWEHRTRRGIRPARILATQVEDEWNLYENRVAVRLVDHLLGWVGKRRDELSRFKSMAEEGNDFRDTRPGAPDGGAAVSTRAGGGTSRMT</sequence>
<feature type="region of interest" description="Disordered" evidence="1">
    <location>
        <begin position="507"/>
        <end position="537"/>
    </location>
</feature>
<reference evidence="2 3" key="2">
    <citation type="submission" date="2016-12" db="EMBL/GenBank/DDBJ databases">
        <title>Draft Genome Sequence of Cystobacter ferrugineus Strain Cbfe23.</title>
        <authorList>
            <person name="Akbar S."/>
            <person name="Dowd S.E."/>
            <person name="Stevens D.C."/>
        </authorList>
    </citation>
    <scope>NUCLEOTIDE SEQUENCE [LARGE SCALE GENOMIC DNA]</scope>
    <source>
        <strain evidence="2 3">Cbfe23</strain>
    </source>
</reference>
<protein>
    <recommendedName>
        <fullName evidence="4">ATPase dynein-related AAA domain-containing protein</fullName>
    </recommendedName>
</protein>
<comment type="caution">
    <text evidence="2">The sequence shown here is derived from an EMBL/GenBank/DDBJ whole genome shotgun (WGS) entry which is preliminary data.</text>
</comment>
<dbReference type="STRING" id="83449.BON30_46205"/>
<evidence type="ECO:0008006" key="4">
    <source>
        <dbReference type="Google" id="ProtNLM"/>
    </source>
</evidence>
<dbReference type="RefSeq" id="WP_071905040.1">
    <property type="nucleotide sequence ID" value="NZ_MPIN01000025.1"/>
</dbReference>
<dbReference type="Proteomes" id="UP000182229">
    <property type="component" value="Unassembled WGS sequence"/>
</dbReference>